<organism evidence="2 3">
    <name type="scientific">Promicromonospora citrea</name>
    <dbReference type="NCBI Taxonomy" id="43677"/>
    <lineage>
        <taxon>Bacteria</taxon>
        <taxon>Bacillati</taxon>
        <taxon>Actinomycetota</taxon>
        <taxon>Actinomycetes</taxon>
        <taxon>Micrococcales</taxon>
        <taxon>Promicromonosporaceae</taxon>
        <taxon>Promicromonospora</taxon>
    </lineage>
</organism>
<evidence type="ECO:0000313" key="2">
    <source>
        <dbReference type="EMBL" id="GGM30665.1"/>
    </source>
</evidence>
<keyword evidence="3" id="KW-1185">Reference proteome</keyword>
<accession>A0A8H9GJ05</accession>
<dbReference type="RefSeq" id="WP_212760152.1">
    <property type="nucleotide sequence ID" value="NZ_BMPT01000011.1"/>
</dbReference>
<dbReference type="CDD" id="cd02947">
    <property type="entry name" value="TRX_family"/>
    <property type="match status" value="1"/>
</dbReference>
<feature type="domain" description="Thioredoxin" evidence="1">
    <location>
        <begin position="9"/>
        <end position="74"/>
    </location>
</feature>
<evidence type="ECO:0000313" key="3">
    <source>
        <dbReference type="Proteomes" id="UP000655589"/>
    </source>
</evidence>
<dbReference type="Proteomes" id="UP000655589">
    <property type="component" value="Unassembled WGS sequence"/>
</dbReference>
<dbReference type="AlphaFoldDB" id="A0A8H9GJ05"/>
<dbReference type="InterPro" id="IPR036249">
    <property type="entry name" value="Thioredoxin-like_sf"/>
</dbReference>
<reference evidence="2" key="1">
    <citation type="journal article" date="2014" name="Int. J. Syst. Evol. Microbiol.">
        <title>Complete genome sequence of Corynebacterium casei LMG S-19264T (=DSM 44701T), isolated from a smear-ripened cheese.</title>
        <authorList>
            <consortium name="US DOE Joint Genome Institute (JGI-PGF)"/>
            <person name="Walter F."/>
            <person name="Albersmeier A."/>
            <person name="Kalinowski J."/>
            <person name="Ruckert C."/>
        </authorList>
    </citation>
    <scope>NUCLEOTIDE SEQUENCE</scope>
    <source>
        <strain evidence="2">JCM 3051</strain>
    </source>
</reference>
<comment type="caution">
    <text evidence="2">The sequence shown here is derived from an EMBL/GenBank/DDBJ whole genome shotgun (WGS) entry which is preliminary data.</text>
</comment>
<reference evidence="2" key="2">
    <citation type="submission" date="2020-09" db="EMBL/GenBank/DDBJ databases">
        <authorList>
            <person name="Sun Q."/>
            <person name="Ohkuma M."/>
        </authorList>
    </citation>
    <scope>NUCLEOTIDE SEQUENCE</scope>
    <source>
        <strain evidence="2">JCM 3051</strain>
    </source>
</reference>
<evidence type="ECO:0000259" key="1">
    <source>
        <dbReference type="Pfam" id="PF00085"/>
    </source>
</evidence>
<protein>
    <recommendedName>
        <fullName evidence="1">Thioredoxin domain-containing protein</fullName>
    </recommendedName>
</protein>
<dbReference type="EMBL" id="BMPT01000011">
    <property type="protein sequence ID" value="GGM30665.1"/>
    <property type="molecule type" value="Genomic_DNA"/>
</dbReference>
<dbReference type="InterPro" id="IPR013766">
    <property type="entry name" value="Thioredoxin_domain"/>
</dbReference>
<name>A0A8H9GJ05_9MICO</name>
<proteinExistence type="predicted"/>
<dbReference type="Pfam" id="PF00085">
    <property type="entry name" value="Thioredoxin"/>
    <property type="match status" value="1"/>
</dbReference>
<gene>
    <name evidence="2" type="ORF">GCM10010102_27590</name>
</gene>
<dbReference type="SUPFAM" id="SSF52833">
    <property type="entry name" value="Thioredoxin-like"/>
    <property type="match status" value="1"/>
</dbReference>
<dbReference type="Gene3D" id="3.40.30.10">
    <property type="entry name" value="Glutaredoxin"/>
    <property type="match status" value="1"/>
</dbReference>
<sequence length="91" mass="9380">MPAVQFELFTSAFCGPCHQARAAVTEAVRLIPGASLVEHDVVHEAGLAEQLDIRTTPTVVVRSGSGSEVFRAAGAPTVPQVLAAAGRALEA</sequence>